<sequence>MFEVLFETVQDGEELYLAWLFSGLAWTVALALAGWCVAFVLGVLVGCGRTSSNRAIALAARLYVEVFRNIPIIVQMFLWYFVLPELLPADLGSAMKKMVPPWGAFFPALIALSLYTGARVAEQVKAGIEALPYGQRSAARALGMTELGVYRTILLPQALRIIMPTLTSEVMGIFKNTSVALTIGLLELTAQARQINEFTFKTFQAFGAATILYLLLALSVYAVMHGLEKRLRTPGTEPVIAKRRFLFFPMRKEAAKP</sequence>
<keyword evidence="5 8" id="KW-0812">Transmembrane</keyword>
<dbReference type="InterPro" id="IPR035906">
    <property type="entry name" value="MetI-like_sf"/>
</dbReference>
<comment type="caution">
    <text evidence="10">The sequence shown here is derived from an EMBL/GenBank/DDBJ whole genome shotgun (WGS) entry which is preliminary data.</text>
</comment>
<dbReference type="PROSITE" id="PS50928">
    <property type="entry name" value="ABC_TM1"/>
    <property type="match status" value="1"/>
</dbReference>
<accession>A0A3S0GV84</accession>
<organism evidence="10 11">
    <name type="scientific">Variovorax gossypii</name>
    <dbReference type="NCBI Taxonomy" id="1679495"/>
    <lineage>
        <taxon>Bacteria</taxon>
        <taxon>Pseudomonadati</taxon>
        <taxon>Pseudomonadota</taxon>
        <taxon>Betaproteobacteria</taxon>
        <taxon>Burkholderiales</taxon>
        <taxon>Comamonadaceae</taxon>
        <taxon>Variovorax</taxon>
    </lineage>
</organism>
<dbReference type="Pfam" id="PF00528">
    <property type="entry name" value="BPD_transp_1"/>
    <property type="match status" value="1"/>
</dbReference>
<dbReference type="InterPro" id="IPR010065">
    <property type="entry name" value="AA_ABC_transptr_permease_3TM"/>
</dbReference>
<evidence type="ECO:0000256" key="6">
    <source>
        <dbReference type="ARBA" id="ARBA00022989"/>
    </source>
</evidence>
<gene>
    <name evidence="10" type="ORF">EJP69_15320</name>
</gene>
<protein>
    <submittedName>
        <fullName evidence="10">Amino acid ABC transporter permease</fullName>
    </submittedName>
</protein>
<reference evidence="10 11" key="1">
    <citation type="submission" date="2018-12" db="EMBL/GenBank/DDBJ databases">
        <title>The genome of Variovorax gossypii DSM 100435.</title>
        <authorList>
            <person name="Gao J."/>
            <person name="Sun J."/>
        </authorList>
    </citation>
    <scope>NUCLEOTIDE SEQUENCE [LARGE SCALE GENOMIC DNA]</scope>
    <source>
        <strain evidence="10 11">DSM 100435</strain>
    </source>
</reference>
<proteinExistence type="inferred from homology"/>
<feature type="transmembrane region" description="Helical" evidence="8">
    <location>
        <begin position="102"/>
        <end position="121"/>
    </location>
</feature>
<evidence type="ECO:0000256" key="2">
    <source>
        <dbReference type="ARBA" id="ARBA00010072"/>
    </source>
</evidence>
<keyword evidence="3 8" id="KW-0813">Transport</keyword>
<keyword evidence="7 8" id="KW-0472">Membrane</keyword>
<evidence type="ECO:0000259" key="9">
    <source>
        <dbReference type="PROSITE" id="PS50928"/>
    </source>
</evidence>
<evidence type="ECO:0000256" key="3">
    <source>
        <dbReference type="ARBA" id="ARBA00022448"/>
    </source>
</evidence>
<dbReference type="GO" id="GO:0022857">
    <property type="term" value="F:transmembrane transporter activity"/>
    <property type="evidence" value="ECO:0007669"/>
    <property type="project" value="InterPro"/>
</dbReference>
<keyword evidence="11" id="KW-1185">Reference proteome</keyword>
<dbReference type="InterPro" id="IPR043429">
    <property type="entry name" value="ArtM/GltK/GlnP/TcyL/YhdX-like"/>
</dbReference>
<keyword evidence="4" id="KW-1003">Cell membrane</keyword>
<keyword evidence="6 8" id="KW-1133">Transmembrane helix</keyword>
<dbReference type="EMBL" id="RXOE01000003">
    <property type="protein sequence ID" value="RTQ33741.1"/>
    <property type="molecule type" value="Genomic_DNA"/>
</dbReference>
<dbReference type="GO" id="GO:0043190">
    <property type="term" value="C:ATP-binding cassette (ABC) transporter complex"/>
    <property type="evidence" value="ECO:0007669"/>
    <property type="project" value="InterPro"/>
</dbReference>
<dbReference type="Proteomes" id="UP000267418">
    <property type="component" value="Unassembled WGS sequence"/>
</dbReference>
<feature type="transmembrane region" description="Helical" evidence="8">
    <location>
        <begin position="203"/>
        <end position="224"/>
    </location>
</feature>
<feature type="domain" description="ABC transmembrane type-1" evidence="9">
    <location>
        <begin position="24"/>
        <end position="224"/>
    </location>
</feature>
<feature type="transmembrane region" description="Helical" evidence="8">
    <location>
        <begin position="16"/>
        <end position="45"/>
    </location>
</feature>
<comment type="subcellular location">
    <subcellularLocation>
        <location evidence="1">Cell inner membrane</location>
        <topology evidence="1">Multi-pass membrane protein</topology>
    </subcellularLocation>
    <subcellularLocation>
        <location evidence="8">Cell membrane</location>
        <topology evidence="8">Multi-pass membrane protein</topology>
    </subcellularLocation>
</comment>
<dbReference type="NCBIfam" id="TIGR01726">
    <property type="entry name" value="HEQRo_perm_3TM"/>
    <property type="match status" value="1"/>
</dbReference>
<dbReference type="CDD" id="cd06261">
    <property type="entry name" value="TM_PBP2"/>
    <property type="match status" value="1"/>
</dbReference>
<comment type="similarity">
    <text evidence="2">Belongs to the binding-protein-dependent transport system permease family. HisMQ subfamily.</text>
</comment>
<evidence type="ECO:0000256" key="8">
    <source>
        <dbReference type="RuleBase" id="RU363032"/>
    </source>
</evidence>
<name>A0A3S0GV84_9BURK</name>
<feature type="transmembrane region" description="Helical" evidence="8">
    <location>
        <begin position="66"/>
        <end position="82"/>
    </location>
</feature>
<dbReference type="OrthoDB" id="6534575at2"/>
<dbReference type="Gene3D" id="1.10.3720.10">
    <property type="entry name" value="MetI-like"/>
    <property type="match status" value="1"/>
</dbReference>
<evidence type="ECO:0000256" key="4">
    <source>
        <dbReference type="ARBA" id="ARBA00022475"/>
    </source>
</evidence>
<dbReference type="AlphaFoldDB" id="A0A3S0GV84"/>
<evidence type="ECO:0000313" key="10">
    <source>
        <dbReference type="EMBL" id="RTQ33741.1"/>
    </source>
</evidence>
<dbReference type="InterPro" id="IPR000515">
    <property type="entry name" value="MetI-like"/>
</dbReference>
<dbReference type="PANTHER" id="PTHR30614:SF42">
    <property type="entry name" value="GLUTAMATE_ASPARTATE IMPORT PERMEASE PROTEIN GLTJ"/>
    <property type="match status" value="1"/>
</dbReference>
<evidence type="ECO:0000256" key="5">
    <source>
        <dbReference type="ARBA" id="ARBA00022692"/>
    </source>
</evidence>
<evidence type="ECO:0000256" key="1">
    <source>
        <dbReference type="ARBA" id="ARBA00004429"/>
    </source>
</evidence>
<dbReference type="SUPFAM" id="SSF161098">
    <property type="entry name" value="MetI-like"/>
    <property type="match status" value="1"/>
</dbReference>
<dbReference type="GO" id="GO:0006865">
    <property type="term" value="P:amino acid transport"/>
    <property type="evidence" value="ECO:0007669"/>
    <property type="project" value="TreeGrafter"/>
</dbReference>
<dbReference type="RefSeq" id="WP_093304462.1">
    <property type="nucleotide sequence ID" value="NZ_RXOE01000003.1"/>
</dbReference>
<evidence type="ECO:0000256" key="7">
    <source>
        <dbReference type="ARBA" id="ARBA00023136"/>
    </source>
</evidence>
<dbReference type="PANTHER" id="PTHR30614">
    <property type="entry name" value="MEMBRANE COMPONENT OF AMINO ACID ABC TRANSPORTER"/>
    <property type="match status" value="1"/>
</dbReference>
<evidence type="ECO:0000313" key="11">
    <source>
        <dbReference type="Proteomes" id="UP000267418"/>
    </source>
</evidence>